<sequence length="217" mass="23779">MQSIDSTPTLPADPTSATSTDTAKIVGGVSAGVVFLLIVVVFLLWQRQHAMGRHGRDAAGESINSFQLGEHSANGSETAESLHNMAAVDISESPMAVSNRNTLISVPSQYRSGSDVFRNMKKGPRKVKSGVQIQEATANAVRNFSSDAESQNAVSSRPTRRTPNILRHLDSGIRMFQMNTRRRSQNREIVDEENGHRSETEDPTAEMIELPPEYSRT</sequence>
<evidence type="ECO:0000313" key="4">
    <source>
        <dbReference type="Proteomes" id="UP001498398"/>
    </source>
</evidence>
<evidence type="ECO:0000313" key="3">
    <source>
        <dbReference type="EMBL" id="KAK7450613.1"/>
    </source>
</evidence>
<accession>A0ABR1J7D4</accession>
<proteinExistence type="predicted"/>
<gene>
    <name evidence="3" type="ORF">VKT23_012923</name>
</gene>
<name>A0ABR1J7D4_9AGAR</name>
<organism evidence="3 4">
    <name type="scientific">Marasmiellus scandens</name>
    <dbReference type="NCBI Taxonomy" id="2682957"/>
    <lineage>
        <taxon>Eukaryota</taxon>
        <taxon>Fungi</taxon>
        <taxon>Dikarya</taxon>
        <taxon>Basidiomycota</taxon>
        <taxon>Agaricomycotina</taxon>
        <taxon>Agaricomycetes</taxon>
        <taxon>Agaricomycetidae</taxon>
        <taxon>Agaricales</taxon>
        <taxon>Marasmiineae</taxon>
        <taxon>Omphalotaceae</taxon>
        <taxon>Marasmiellus</taxon>
    </lineage>
</organism>
<evidence type="ECO:0000256" key="1">
    <source>
        <dbReference type="SAM" id="MobiDB-lite"/>
    </source>
</evidence>
<protein>
    <submittedName>
        <fullName evidence="3">Uncharacterized protein</fullName>
    </submittedName>
</protein>
<reference evidence="3 4" key="1">
    <citation type="submission" date="2024-01" db="EMBL/GenBank/DDBJ databases">
        <title>A draft genome for the cacao thread blight pathogen Marasmiellus scandens.</title>
        <authorList>
            <person name="Baruah I.K."/>
            <person name="Leung J."/>
            <person name="Bukari Y."/>
            <person name="Amoako-Attah I."/>
            <person name="Meinhardt L.W."/>
            <person name="Bailey B.A."/>
            <person name="Cohen S.P."/>
        </authorList>
    </citation>
    <scope>NUCLEOTIDE SEQUENCE [LARGE SCALE GENOMIC DNA]</scope>
    <source>
        <strain evidence="3 4">GH-19</strain>
    </source>
</reference>
<feature type="compositionally biased region" description="Basic and acidic residues" evidence="1">
    <location>
        <begin position="185"/>
        <end position="200"/>
    </location>
</feature>
<keyword evidence="2" id="KW-0812">Transmembrane</keyword>
<dbReference type="EMBL" id="JBANRG010000033">
    <property type="protein sequence ID" value="KAK7450613.1"/>
    <property type="molecule type" value="Genomic_DNA"/>
</dbReference>
<feature type="region of interest" description="Disordered" evidence="1">
    <location>
        <begin position="180"/>
        <end position="217"/>
    </location>
</feature>
<comment type="caution">
    <text evidence="3">The sequence shown here is derived from an EMBL/GenBank/DDBJ whole genome shotgun (WGS) entry which is preliminary data.</text>
</comment>
<feature type="region of interest" description="Disordered" evidence="1">
    <location>
        <begin position="1"/>
        <end position="20"/>
    </location>
</feature>
<keyword evidence="4" id="KW-1185">Reference proteome</keyword>
<keyword evidence="2" id="KW-0472">Membrane</keyword>
<dbReference type="Proteomes" id="UP001498398">
    <property type="component" value="Unassembled WGS sequence"/>
</dbReference>
<evidence type="ECO:0000256" key="2">
    <source>
        <dbReference type="SAM" id="Phobius"/>
    </source>
</evidence>
<keyword evidence="2" id="KW-1133">Transmembrane helix</keyword>
<feature type="transmembrane region" description="Helical" evidence="2">
    <location>
        <begin position="25"/>
        <end position="45"/>
    </location>
</feature>